<comment type="caution">
    <text evidence="3">The sequence shown here is derived from an EMBL/GenBank/DDBJ whole genome shotgun (WGS) entry which is preliminary data.</text>
</comment>
<gene>
    <name evidence="3" type="ORF">AB835_13625</name>
</gene>
<dbReference type="Proteomes" id="UP000242502">
    <property type="component" value="Unassembled WGS sequence"/>
</dbReference>
<dbReference type="EMBL" id="MDLC01000069">
    <property type="protein sequence ID" value="ODS22550.1"/>
    <property type="molecule type" value="Genomic_DNA"/>
</dbReference>
<dbReference type="GO" id="GO:0006313">
    <property type="term" value="P:DNA transposition"/>
    <property type="evidence" value="ECO:0007669"/>
    <property type="project" value="InterPro"/>
</dbReference>
<reference evidence="3 4" key="1">
    <citation type="journal article" date="2016" name="Appl. Environ. Microbiol.">
        <title>Lack of Overt Genome Reduction in the Bryostatin-Producing Bryozoan Symbiont "Candidatus Endobugula sertula".</title>
        <authorList>
            <person name="Miller I.J."/>
            <person name="Vanee N."/>
            <person name="Fong S.S."/>
            <person name="Lim-Fong G.E."/>
            <person name="Kwan J.C."/>
        </authorList>
    </citation>
    <scope>NUCLEOTIDE SEQUENCE [LARGE SCALE GENOMIC DNA]</scope>
    <source>
        <strain evidence="3">AB1-4</strain>
    </source>
</reference>
<dbReference type="PANTHER" id="PTHR35604">
    <property type="entry name" value="TRANSPOSASE INSH FOR INSERTION SEQUENCE ELEMENT IS5A-RELATED"/>
    <property type="match status" value="1"/>
</dbReference>
<dbReference type="Pfam" id="PF01609">
    <property type="entry name" value="DDE_Tnp_1"/>
    <property type="match status" value="1"/>
</dbReference>
<dbReference type="AlphaFoldDB" id="A0A1D2QLU3"/>
<feature type="domain" description="Transposase IS4-like" evidence="1">
    <location>
        <begin position="175"/>
        <end position="304"/>
    </location>
</feature>
<evidence type="ECO:0000259" key="1">
    <source>
        <dbReference type="Pfam" id="PF01609"/>
    </source>
</evidence>
<dbReference type="InterPro" id="IPR002559">
    <property type="entry name" value="Transposase_11"/>
</dbReference>
<evidence type="ECO:0000313" key="4">
    <source>
        <dbReference type="Proteomes" id="UP000242502"/>
    </source>
</evidence>
<organism evidence="3 4">
    <name type="scientific">Candidatus Endobugula sertula</name>
    <name type="common">Bugula neritina bacterial symbiont</name>
    <dbReference type="NCBI Taxonomy" id="62101"/>
    <lineage>
        <taxon>Bacteria</taxon>
        <taxon>Pseudomonadati</taxon>
        <taxon>Pseudomonadota</taxon>
        <taxon>Gammaproteobacteria</taxon>
        <taxon>Cellvibrionales</taxon>
        <taxon>Cellvibrionaceae</taxon>
        <taxon>Candidatus Endobugula</taxon>
    </lineage>
</organism>
<protein>
    <recommendedName>
        <fullName evidence="5">Transposase</fullName>
    </recommendedName>
</protein>
<evidence type="ECO:0000259" key="2">
    <source>
        <dbReference type="Pfam" id="PF05598"/>
    </source>
</evidence>
<feature type="domain" description="Transposase InsH N-terminal" evidence="2">
    <location>
        <begin position="12"/>
        <end position="101"/>
    </location>
</feature>
<proteinExistence type="predicted"/>
<sequence length="320" mass="36672">MSKRHQHSLFLSLDSLVPDHHPYRHLDQLMSFSELSAPYKSFYSTKGRKEREVEFGLRALVLQFMEDERYLQENTAGKWFCDLALGEKSPDHSYFGDFRKRLGTTGLMTIFNHVRESLKGMGFIREVFTFVDASQLVSKLTTWDDRDKAIQAGLEKFNNETACKVAADTQARFGCKGNQKCWYGYKEHVSVDMQRGLINKVAATSAEKTDAEGLAHVCPKGGAVFGDKGFCVDPAQRILKRKGCHDATIKRHTMKGKDRRQDGWLSAMRSPYERVFAHRNKRVRYRGLKKVQFQVGIRALVFNLKRVMALGIHTIDLRLV</sequence>
<dbReference type="PANTHER" id="PTHR35604:SF2">
    <property type="entry name" value="TRANSPOSASE INSH FOR INSERTION SEQUENCE ELEMENT IS5A-RELATED"/>
    <property type="match status" value="1"/>
</dbReference>
<dbReference type="Pfam" id="PF05598">
    <property type="entry name" value="DUF772"/>
    <property type="match status" value="1"/>
</dbReference>
<dbReference type="InterPro" id="IPR008490">
    <property type="entry name" value="Transposase_InsH_N"/>
</dbReference>
<evidence type="ECO:0008006" key="5">
    <source>
        <dbReference type="Google" id="ProtNLM"/>
    </source>
</evidence>
<dbReference type="GO" id="GO:0004803">
    <property type="term" value="F:transposase activity"/>
    <property type="evidence" value="ECO:0007669"/>
    <property type="project" value="InterPro"/>
</dbReference>
<evidence type="ECO:0000313" key="3">
    <source>
        <dbReference type="EMBL" id="ODS22550.1"/>
    </source>
</evidence>
<name>A0A1D2QLU3_9GAMM</name>
<dbReference type="GO" id="GO:0003677">
    <property type="term" value="F:DNA binding"/>
    <property type="evidence" value="ECO:0007669"/>
    <property type="project" value="InterPro"/>
</dbReference>
<accession>A0A1D2QLU3</accession>